<dbReference type="STRING" id="61595.SAMN05421644_1343"/>
<dbReference type="Gene3D" id="3.40.50.1010">
    <property type="entry name" value="5'-nuclease"/>
    <property type="match status" value="1"/>
</dbReference>
<keyword evidence="3" id="KW-1185">Reference proteome</keyword>
<dbReference type="SUPFAM" id="SSF88723">
    <property type="entry name" value="PIN domain-like"/>
    <property type="match status" value="1"/>
</dbReference>
<dbReference type="EMBL" id="FNOW01000034">
    <property type="protein sequence ID" value="SDY15682.1"/>
    <property type="molecule type" value="Genomic_DNA"/>
</dbReference>
<dbReference type="Proteomes" id="UP000198672">
    <property type="component" value="Unassembled WGS sequence"/>
</dbReference>
<reference evidence="3" key="1">
    <citation type="submission" date="2016-10" db="EMBL/GenBank/DDBJ databases">
        <authorList>
            <person name="Varghese N."/>
            <person name="Submissions S."/>
        </authorList>
    </citation>
    <scope>NUCLEOTIDE SEQUENCE [LARGE SCALE GENOMIC DNA]</scope>
    <source>
        <strain evidence="3">DSM 173</strain>
    </source>
</reference>
<protein>
    <recommendedName>
        <fullName evidence="1">PIN domain-containing protein</fullName>
    </recommendedName>
</protein>
<dbReference type="OrthoDB" id="196926at2"/>
<dbReference type="InterPro" id="IPR002716">
    <property type="entry name" value="PIN_dom"/>
</dbReference>
<organism evidence="2 3">
    <name type="scientific">Allochromatium warmingii</name>
    <name type="common">Chromatium warmingii</name>
    <dbReference type="NCBI Taxonomy" id="61595"/>
    <lineage>
        <taxon>Bacteria</taxon>
        <taxon>Pseudomonadati</taxon>
        <taxon>Pseudomonadota</taxon>
        <taxon>Gammaproteobacteria</taxon>
        <taxon>Chromatiales</taxon>
        <taxon>Chromatiaceae</taxon>
        <taxon>Allochromatium</taxon>
    </lineage>
</organism>
<accession>A0A1H3HJR8</accession>
<dbReference type="RefSeq" id="WP_091334428.1">
    <property type="nucleotide sequence ID" value="NZ_FNOW01000034.1"/>
</dbReference>
<dbReference type="Pfam" id="PF01850">
    <property type="entry name" value="PIN"/>
    <property type="match status" value="1"/>
</dbReference>
<feature type="domain" description="PIN" evidence="1">
    <location>
        <begin position="2"/>
        <end position="119"/>
    </location>
</feature>
<name>A0A1H3HJR8_ALLWA</name>
<evidence type="ECO:0000259" key="1">
    <source>
        <dbReference type="Pfam" id="PF01850"/>
    </source>
</evidence>
<gene>
    <name evidence="2" type="ORF">SAMN05421644_1343</name>
</gene>
<dbReference type="AlphaFoldDB" id="A0A1H3HJR8"/>
<sequence>MILVDTGPLVALFDPADGDHRDCVKQLAGISEPLCTTVPVLTEAFHLLSPGSLGAQRLMDFVTARGLSVWFLDDHALTRAFELMVRYADHPMDLADASLVVLAETLKQRRIFTIDRGDFSTYRIRHGHQHVSFEMLI</sequence>
<proteinExistence type="predicted"/>
<dbReference type="InterPro" id="IPR029060">
    <property type="entry name" value="PIN-like_dom_sf"/>
</dbReference>
<evidence type="ECO:0000313" key="3">
    <source>
        <dbReference type="Proteomes" id="UP000198672"/>
    </source>
</evidence>
<evidence type="ECO:0000313" key="2">
    <source>
        <dbReference type="EMBL" id="SDY15682.1"/>
    </source>
</evidence>